<dbReference type="KEGG" id="vg:35381984"/>
<gene>
    <name evidence="1" type="ORF">ORPV_220</name>
</gene>
<protein>
    <submittedName>
        <fullName evidence="1">Uncharacterized protein</fullName>
    </submittedName>
</protein>
<dbReference type="Proteomes" id="UP000236316">
    <property type="component" value="Segment"/>
</dbReference>
<reference evidence="1" key="1">
    <citation type="submission" date="2017-08" db="EMBL/GenBank/DDBJ databases">
        <authorList>
            <consortium name="Urmite Genomes"/>
        </authorList>
    </citation>
    <scope>NUCLEOTIDE SEQUENCE [LARGE SCALE GENOMIC DNA]</scope>
    <source>
        <strain evidence="1">IHUMI-LCC2</strain>
    </source>
</reference>
<name>A0A2I2L3M2_9VIRU</name>
<proteinExistence type="predicted"/>
<organism evidence="1">
    <name type="scientific">Orpheovirus IHUMI-LCC2</name>
    <dbReference type="NCBI Taxonomy" id="2023057"/>
    <lineage>
        <taxon>Viruses</taxon>
        <taxon>Varidnaviria</taxon>
        <taxon>Bamfordvirae</taxon>
        <taxon>Nucleocytoviricota</taxon>
        <taxon>Megaviricetes</taxon>
        <taxon>Pimascovirales</taxon>
        <taxon>Ocovirineae</taxon>
        <taxon>Orpheoviridae</taxon>
        <taxon>Alphaorpheovirus</taxon>
        <taxon>Alphaorpheovirus massiliense</taxon>
    </lineage>
</organism>
<evidence type="ECO:0000313" key="1">
    <source>
        <dbReference type="EMBL" id="SNW62124.1"/>
    </source>
</evidence>
<dbReference type="GeneID" id="35381984"/>
<evidence type="ECO:0000313" key="2">
    <source>
        <dbReference type="Proteomes" id="UP000236316"/>
    </source>
</evidence>
<accession>A0A2I2L3M2</accession>
<keyword evidence="2" id="KW-1185">Reference proteome</keyword>
<dbReference type="RefSeq" id="YP_009448426.1">
    <property type="nucleotide sequence ID" value="NC_036594.1"/>
</dbReference>
<dbReference type="EMBL" id="LT906555">
    <property type="protein sequence ID" value="SNW62124.1"/>
    <property type="molecule type" value="Genomic_DNA"/>
</dbReference>
<sequence length="174" mass="20773">MTSEYIINALRDNEEKVRGRLDNGESIYNLLFKVFTGYGINRDFIQHNKTPKLIHGHSFLVRTEEYDTEHKIWFQINYLILVENKYSNIITTNKYYVEDGYIEKENFIFSKIPNDVLKKYLRSFVNDDVLKQKLSPKYIITGPCKRIEWIYAGSLLEIRRRLYSWLGNSNICKL</sequence>